<evidence type="ECO:0000313" key="2">
    <source>
        <dbReference type="Proteomes" id="UP000290545"/>
    </source>
</evidence>
<sequence>MAEFIIDNAIRITTRFYYNGHDAGETQLSVSYSIYAPVKSNIPAMTGQLTGNALQQVDIKTSNGMFIKGQLNTTLAEAEMMLNANLFYSFAASRASQYHFEGTVATGAGKIPPGPPPYPLVLPPQSIEAAGPISTDLIVTALLFPYINIGREVTKTTQDAWLYFIEYNTAEAPADSLYHQLIAPAQTKDRNAMEQLAMAFLQDQDAATSQYFEHIVNIPVPFRRFPLLYDAIAYGHRGDTYENTLLKHLNLTDTEELKAWVSAIDIAVADQVWQNYFALTIIAGYNAELFIQLNKIILLHHLLQKLYVKPLPSFVKDIEALYPALLKATILLPGIPTNGRQPVFPLPPYANSYSNIVSN</sequence>
<dbReference type="RefSeq" id="WP_129002637.1">
    <property type="nucleotide sequence ID" value="NZ_SDHZ01000001.1"/>
</dbReference>
<dbReference type="EMBL" id="SDHZ01000001">
    <property type="protein sequence ID" value="RXK86888.1"/>
    <property type="molecule type" value="Genomic_DNA"/>
</dbReference>
<reference evidence="1 2" key="1">
    <citation type="submission" date="2019-01" db="EMBL/GenBank/DDBJ databases">
        <title>Filimonas sp. strain TTM-71.</title>
        <authorList>
            <person name="Chen W.-M."/>
        </authorList>
    </citation>
    <scope>NUCLEOTIDE SEQUENCE [LARGE SCALE GENOMIC DNA]</scope>
    <source>
        <strain evidence="1 2">TTM-71</strain>
    </source>
</reference>
<proteinExistence type="predicted"/>
<dbReference type="OrthoDB" id="8563833at2"/>
<protein>
    <submittedName>
        <fullName evidence="1">Uncharacterized protein</fullName>
    </submittedName>
</protein>
<dbReference type="AlphaFoldDB" id="A0A4Q1DD31"/>
<dbReference type="Proteomes" id="UP000290545">
    <property type="component" value="Unassembled WGS sequence"/>
</dbReference>
<name>A0A4Q1DD31_9BACT</name>
<gene>
    <name evidence="1" type="ORF">ESB13_08890</name>
</gene>
<keyword evidence="2" id="KW-1185">Reference proteome</keyword>
<evidence type="ECO:0000313" key="1">
    <source>
        <dbReference type="EMBL" id="RXK86888.1"/>
    </source>
</evidence>
<organism evidence="1 2">
    <name type="scientific">Filimonas effusa</name>
    <dbReference type="NCBI Taxonomy" id="2508721"/>
    <lineage>
        <taxon>Bacteria</taxon>
        <taxon>Pseudomonadati</taxon>
        <taxon>Bacteroidota</taxon>
        <taxon>Chitinophagia</taxon>
        <taxon>Chitinophagales</taxon>
        <taxon>Chitinophagaceae</taxon>
        <taxon>Filimonas</taxon>
    </lineage>
</organism>
<accession>A0A4Q1DD31</accession>
<comment type="caution">
    <text evidence="1">The sequence shown here is derived from an EMBL/GenBank/DDBJ whole genome shotgun (WGS) entry which is preliminary data.</text>
</comment>